<proteinExistence type="predicted"/>
<reference evidence="2" key="1">
    <citation type="journal article" date="2017" name="Appl. Environ. Microbiol.">
        <title>Genomic analysis of Calderihabitans maritimus KKC1, a thermophilic hydrogenogenic carboxydotrophic bacterium isolated from marine sediment.</title>
        <authorList>
            <person name="Omae K."/>
            <person name="Yoneda Y."/>
            <person name="Fukuyama Y."/>
            <person name="Yoshida T."/>
            <person name="Sako Y."/>
        </authorList>
    </citation>
    <scope>NUCLEOTIDE SEQUENCE [LARGE SCALE GENOMIC DNA]</scope>
    <source>
        <strain evidence="2">KKC1</strain>
    </source>
</reference>
<dbReference type="EMBL" id="BDGJ01000168">
    <property type="protein sequence ID" value="GAW93850.1"/>
    <property type="molecule type" value="Genomic_DNA"/>
</dbReference>
<sequence length="108" mass="12771">MISIIISEKDNIEWFDTEETIPVLSGKKKLPLILFKKFLQKEQEFFDIFRINSLTKGNFILKGIAPHFTKFEEFFILLFCTCVHKNKLPERGFKVWLILLNCAEDEIT</sequence>
<accession>A0A1Z5HX39</accession>
<dbReference type="Proteomes" id="UP000197032">
    <property type="component" value="Unassembled WGS sequence"/>
</dbReference>
<keyword evidence="2" id="KW-1185">Reference proteome</keyword>
<comment type="caution">
    <text evidence="1">The sequence shown here is derived from an EMBL/GenBank/DDBJ whole genome shotgun (WGS) entry which is preliminary data.</text>
</comment>
<evidence type="ECO:0000313" key="2">
    <source>
        <dbReference type="Proteomes" id="UP000197032"/>
    </source>
</evidence>
<protein>
    <submittedName>
        <fullName evidence="1">Uncharacterized protein</fullName>
    </submittedName>
</protein>
<gene>
    <name evidence="1" type="ORF">KKC1_29750</name>
</gene>
<organism evidence="1 2">
    <name type="scientific">Calderihabitans maritimus</name>
    <dbReference type="NCBI Taxonomy" id="1246530"/>
    <lineage>
        <taxon>Bacteria</taxon>
        <taxon>Bacillati</taxon>
        <taxon>Bacillota</taxon>
        <taxon>Clostridia</taxon>
        <taxon>Neomoorellales</taxon>
        <taxon>Calderihabitantaceae</taxon>
        <taxon>Calderihabitans</taxon>
    </lineage>
</organism>
<name>A0A1Z5HX39_9FIRM</name>
<evidence type="ECO:0000313" key="1">
    <source>
        <dbReference type="EMBL" id="GAW93850.1"/>
    </source>
</evidence>
<dbReference type="AlphaFoldDB" id="A0A1Z5HX39"/>